<organism evidence="1 2">
    <name type="scientific">Neisseria musculi</name>
    <dbReference type="NCBI Taxonomy" id="1815583"/>
    <lineage>
        <taxon>Bacteria</taxon>
        <taxon>Pseudomonadati</taxon>
        <taxon>Pseudomonadota</taxon>
        <taxon>Betaproteobacteria</taxon>
        <taxon>Neisseriales</taxon>
        <taxon>Neisseriaceae</taxon>
        <taxon>Neisseria</taxon>
    </lineage>
</organism>
<evidence type="ECO:0000313" key="1">
    <source>
        <dbReference type="EMBL" id="QNT60011.1"/>
    </source>
</evidence>
<dbReference type="AlphaFoldDB" id="A0A7H1MEE6"/>
<keyword evidence="2" id="KW-1185">Reference proteome</keyword>
<protein>
    <submittedName>
        <fullName evidence="1">Uncharacterized protein</fullName>
    </submittedName>
</protein>
<dbReference type="KEGG" id="nmus:H7A79_2677"/>
<sequence>MFFVNTVKLEQMPFCLIPKAPDSVNVILPFCKPYTVVDAKAAESARIKYIITFHQVHHNFCSNQPISIDNAVRLYLSADNRQ</sequence>
<evidence type="ECO:0000313" key="2">
    <source>
        <dbReference type="Proteomes" id="UP000516412"/>
    </source>
</evidence>
<reference evidence="1" key="1">
    <citation type="submission" date="2024-06" db="EMBL/GenBank/DDBJ databases">
        <title>Complete Genome Sequence of mouse commensal type strain Neisseria musculi.</title>
        <authorList>
            <person name="Thapa E."/>
            <person name="Aluvathingal J."/>
            <person name="Nadendla S."/>
            <person name="Mehta A."/>
            <person name="Tettelin H."/>
            <person name="Weyand N.J."/>
        </authorList>
    </citation>
    <scope>NUCLEOTIDE SEQUENCE</scope>
    <source>
        <strain evidence="1">NW831</strain>
    </source>
</reference>
<gene>
    <name evidence="1" type="ORF">H7A79_2677</name>
</gene>
<accession>A0A7H1MEE6</accession>
<dbReference type="EMBL" id="CP060414">
    <property type="protein sequence ID" value="QNT60011.1"/>
    <property type="molecule type" value="Genomic_DNA"/>
</dbReference>
<name>A0A7H1MEE6_9NEIS</name>
<dbReference type="Proteomes" id="UP000516412">
    <property type="component" value="Chromosome"/>
</dbReference>
<proteinExistence type="predicted"/>